<reference evidence="2" key="1">
    <citation type="journal article" date="2014" name="Front. Microbiol.">
        <title>High frequency of phylogenetically diverse reductive dehalogenase-homologous genes in deep subseafloor sedimentary metagenomes.</title>
        <authorList>
            <person name="Kawai M."/>
            <person name="Futagami T."/>
            <person name="Toyoda A."/>
            <person name="Takaki Y."/>
            <person name="Nishi S."/>
            <person name="Hori S."/>
            <person name="Arai W."/>
            <person name="Tsubouchi T."/>
            <person name="Morono Y."/>
            <person name="Uchiyama I."/>
            <person name="Ito T."/>
            <person name="Fujiyama A."/>
            <person name="Inagaki F."/>
            <person name="Takami H."/>
        </authorList>
    </citation>
    <scope>NUCLEOTIDE SEQUENCE</scope>
    <source>
        <strain evidence="2">Expedition CK06-06</strain>
    </source>
</reference>
<dbReference type="AlphaFoldDB" id="X0YSI0"/>
<dbReference type="SUPFAM" id="SSF48208">
    <property type="entry name" value="Six-hairpin glycosidases"/>
    <property type="match status" value="1"/>
</dbReference>
<accession>X0YSI0</accession>
<comment type="caution">
    <text evidence="2">The sequence shown here is derived from an EMBL/GenBank/DDBJ whole genome shotgun (WGS) entry which is preliminary data.</text>
</comment>
<organism evidence="2">
    <name type="scientific">marine sediment metagenome</name>
    <dbReference type="NCBI Taxonomy" id="412755"/>
    <lineage>
        <taxon>unclassified sequences</taxon>
        <taxon>metagenomes</taxon>
        <taxon>ecological metagenomes</taxon>
    </lineage>
</organism>
<gene>
    <name evidence="2" type="ORF">S01H1_71217</name>
</gene>
<sequence>AGTADLLQRAYTGIGVRGDVLWMNPLLPDELGGLFLRLRYREHWLEVEISGDRLKVSTSEDAPGPMKLGFKEEVHLLEPGDTREFAL</sequence>
<dbReference type="InterPro" id="IPR008928">
    <property type="entry name" value="6-hairpin_glycosidase_sf"/>
</dbReference>
<evidence type="ECO:0000259" key="1">
    <source>
        <dbReference type="Pfam" id="PF03633"/>
    </source>
</evidence>
<evidence type="ECO:0000313" key="2">
    <source>
        <dbReference type="EMBL" id="GAG39636.1"/>
    </source>
</evidence>
<dbReference type="GO" id="GO:0005975">
    <property type="term" value="P:carbohydrate metabolic process"/>
    <property type="evidence" value="ECO:0007669"/>
    <property type="project" value="InterPro"/>
</dbReference>
<dbReference type="InterPro" id="IPR005194">
    <property type="entry name" value="Glyco_hydro_65_C"/>
</dbReference>
<protein>
    <recommendedName>
        <fullName evidence="1">Glycoside hydrolase family 65 C-terminal domain-containing protein</fullName>
    </recommendedName>
</protein>
<dbReference type="EMBL" id="BARS01047408">
    <property type="protein sequence ID" value="GAG39636.1"/>
    <property type="molecule type" value="Genomic_DNA"/>
</dbReference>
<feature type="non-terminal residue" evidence="2">
    <location>
        <position position="1"/>
    </location>
</feature>
<feature type="domain" description="Glycoside hydrolase family 65 C-terminal" evidence="1">
    <location>
        <begin position="16"/>
        <end position="66"/>
    </location>
</feature>
<name>X0YSI0_9ZZZZ</name>
<dbReference type="Pfam" id="PF03633">
    <property type="entry name" value="Glyco_hydro_65C"/>
    <property type="match status" value="1"/>
</dbReference>
<dbReference type="Gene3D" id="2.60.420.10">
    <property type="entry name" value="Maltose phosphorylase, domain 3"/>
    <property type="match status" value="1"/>
</dbReference>
<proteinExistence type="predicted"/>